<feature type="binding site" evidence="12">
    <location>
        <position position="111"/>
    </location>
    <ligand>
        <name>Zn(2+)</name>
        <dbReference type="ChEBI" id="CHEBI:29105"/>
    </ligand>
</feature>
<dbReference type="GO" id="GO:0003700">
    <property type="term" value="F:DNA-binding transcription factor activity"/>
    <property type="evidence" value="ECO:0007669"/>
    <property type="project" value="InterPro"/>
</dbReference>
<keyword evidence="6" id="KW-0678">Repressor</keyword>
<dbReference type="Gene3D" id="3.30.1490.190">
    <property type="match status" value="1"/>
</dbReference>
<evidence type="ECO:0000256" key="5">
    <source>
        <dbReference type="ARBA" id="ARBA00022490"/>
    </source>
</evidence>
<dbReference type="InterPro" id="IPR036388">
    <property type="entry name" value="WH-like_DNA-bd_sf"/>
</dbReference>
<dbReference type="Pfam" id="PF01475">
    <property type="entry name" value="FUR"/>
    <property type="match status" value="1"/>
</dbReference>
<dbReference type="Gene3D" id="1.10.10.10">
    <property type="entry name" value="Winged helix-like DNA-binding domain superfamily/Winged helix DNA-binding domain"/>
    <property type="match status" value="1"/>
</dbReference>
<evidence type="ECO:0000256" key="6">
    <source>
        <dbReference type="ARBA" id="ARBA00022491"/>
    </source>
</evidence>
<evidence type="ECO:0000256" key="13">
    <source>
        <dbReference type="PIRSR" id="PIRSR602481-2"/>
    </source>
</evidence>
<evidence type="ECO:0000256" key="2">
    <source>
        <dbReference type="ARBA" id="ARBA00007957"/>
    </source>
</evidence>
<keyword evidence="5" id="KW-0963">Cytoplasm</keyword>
<evidence type="ECO:0000256" key="9">
    <source>
        <dbReference type="ARBA" id="ARBA00023015"/>
    </source>
</evidence>
<feature type="binding site" evidence="12">
    <location>
        <position position="154"/>
    </location>
    <ligand>
        <name>Zn(2+)</name>
        <dbReference type="ChEBI" id="CHEBI:29105"/>
    </ligand>
</feature>
<comment type="similarity">
    <text evidence="2">Belongs to the Fur family.</text>
</comment>
<evidence type="ECO:0000256" key="1">
    <source>
        <dbReference type="ARBA" id="ARBA00004496"/>
    </source>
</evidence>
<evidence type="ECO:0000256" key="10">
    <source>
        <dbReference type="ARBA" id="ARBA00023125"/>
    </source>
</evidence>
<dbReference type="GO" id="GO:0000976">
    <property type="term" value="F:transcription cis-regulatory region binding"/>
    <property type="evidence" value="ECO:0007669"/>
    <property type="project" value="TreeGrafter"/>
</dbReference>
<keyword evidence="13" id="KW-0408">Iron</keyword>
<evidence type="ECO:0000256" key="4">
    <source>
        <dbReference type="ARBA" id="ARBA00020910"/>
    </source>
</evidence>
<dbReference type="InterPro" id="IPR043135">
    <property type="entry name" value="Fur_C"/>
</dbReference>
<keyword evidence="11" id="KW-0804">Transcription</keyword>
<dbReference type="InterPro" id="IPR036390">
    <property type="entry name" value="WH_DNA-bd_sf"/>
</dbReference>
<gene>
    <name evidence="14" type="ORF">V5E97_39585</name>
</gene>
<dbReference type="GO" id="GO:0008270">
    <property type="term" value="F:zinc ion binding"/>
    <property type="evidence" value="ECO:0007669"/>
    <property type="project" value="TreeGrafter"/>
</dbReference>
<comment type="subcellular location">
    <subcellularLocation>
        <location evidence="1">Cytoplasm</location>
    </subcellularLocation>
</comment>
<comment type="cofactor">
    <cofactor evidence="13">
        <name>Mn(2+)</name>
        <dbReference type="ChEBI" id="CHEBI:29035"/>
    </cofactor>
    <cofactor evidence="13">
        <name>Fe(2+)</name>
        <dbReference type="ChEBI" id="CHEBI:29033"/>
    </cofactor>
    <text evidence="13">Binds 1 Mn(2+) or Fe(2+) ion per subunit.</text>
</comment>
<dbReference type="SUPFAM" id="SSF46785">
    <property type="entry name" value="Winged helix' DNA-binding domain"/>
    <property type="match status" value="1"/>
</dbReference>
<evidence type="ECO:0000256" key="7">
    <source>
        <dbReference type="ARBA" id="ARBA00022723"/>
    </source>
</evidence>
<reference evidence="14" key="1">
    <citation type="submission" date="2024-05" db="EMBL/GenBank/DDBJ databases">
        <title>Planctomycetes of the genus Singulisphaera possess chitinolytic capabilities.</title>
        <authorList>
            <person name="Ivanova A."/>
        </authorList>
    </citation>
    <scope>NUCLEOTIDE SEQUENCE</scope>
    <source>
        <strain evidence="14">Ch08T</strain>
    </source>
</reference>
<comment type="cofactor">
    <cofactor evidence="12">
        <name>Zn(2+)</name>
        <dbReference type="ChEBI" id="CHEBI:29105"/>
    </cofactor>
    <text evidence="12">Binds 1 zinc ion per subunit.</text>
</comment>
<feature type="binding site" evidence="12">
    <location>
        <position position="151"/>
    </location>
    <ligand>
        <name>Zn(2+)</name>
        <dbReference type="ChEBI" id="CHEBI:29105"/>
    </ligand>
</feature>
<accession>A0AAU7CHD0</accession>
<dbReference type="InterPro" id="IPR002481">
    <property type="entry name" value="FUR"/>
</dbReference>
<feature type="binding site" evidence="13">
    <location>
        <position position="107"/>
    </location>
    <ligand>
        <name>Fe cation</name>
        <dbReference type="ChEBI" id="CHEBI:24875"/>
    </ligand>
</feature>
<keyword evidence="9" id="KW-0805">Transcription regulation</keyword>
<dbReference type="PANTHER" id="PTHR33202">
    <property type="entry name" value="ZINC UPTAKE REGULATION PROTEIN"/>
    <property type="match status" value="1"/>
</dbReference>
<sequence>MWLVSNSAPLDPIVVSESPEEKFREFLEIRGEKLTEPRRILIRHIFDSHKHFDADELVADLREAGRRVSRSTVYRTLRLLVEAGLLRELRLTNRSAYEHDYGYPSHDHLHCTECNTIIEFRNEEIQKLREAISQEHGFRSSGHRFVISGVCSTCSRARSPRRRLDLI</sequence>
<dbReference type="GO" id="GO:0005829">
    <property type="term" value="C:cytosol"/>
    <property type="evidence" value="ECO:0007669"/>
    <property type="project" value="TreeGrafter"/>
</dbReference>
<dbReference type="RefSeq" id="WP_406697103.1">
    <property type="nucleotide sequence ID" value="NZ_CP155447.1"/>
</dbReference>
<dbReference type="AlphaFoldDB" id="A0AAU7CHD0"/>
<evidence type="ECO:0000313" key="14">
    <source>
        <dbReference type="EMBL" id="XBH04352.1"/>
    </source>
</evidence>
<keyword evidence="10" id="KW-0238">DNA-binding</keyword>
<keyword evidence="7 12" id="KW-0479">Metal-binding</keyword>
<dbReference type="CDD" id="cd07153">
    <property type="entry name" value="Fur_like"/>
    <property type="match status" value="1"/>
</dbReference>
<feature type="binding site" evidence="12">
    <location>
        <position position="114"/>
    </location>
    <ligand>
        <name>Zn(2+)</name>
        <dbReference type="ChEBI" id="CHEBI:29105"/>
    </ligand>
</feature>
<comment type="subunit">
    <text evidence="3">Homodimer.</text>
</comment>
<dbReference type="GO" id="GO:1900376">
    <property type="term" value="P:regulation of secondary metabolite biosynthetic process"/>
    <property type="evidence" value="ECO:0007669"/>
    <property type="project" value="TreeGrafter"/>
</dbReference>
<dbReference type="PROSITE" id="PS01137">
    <property type="entry name" value="TATD_1"/>
    <property type="match status" value="1"/>
</dbReference>
<protein>
    <recommendedName>
        <fullName evidence="4">Ferric uptake regulation protein</fullName>
    </recommendedName>
</protein>
<dbReference type="PANTHER" id="PTHR33202:SF2">
    <property type="entry name" value="FERRIC UPTAKE REGULATION PROTEIN"/>
    <property type="match status" value="1"/>
</dbReference>
<evidence type="ECO:0000256" key="8">
    <source>
        <dbReference type="ARBA" id="ARBA00022833"/>
    </source>
</evidence>
<evidence type="ECO:0000256" key="12">
    <source>
        <dbReference type="PIRSR" id="PIRSR602481-1"/>
    </source>
</evidence>
<proteinExistence type="inferred from homology"/>
<evidence type="ECO:0000256" key="3">
    <source>
        <dbReference type="ARBA" id="ARBA00011738"/>
    </source>
</evidence>
<name>A0AAU7CHD0_9BACT</name>
<keyword evidence="8 12" id="KW-0862">Zinc</keyword>
<organism evidence="14">
    <name type="scientific">Singulisphaera sp. Ch08</name>
    <dbReference type="NCBI Taxonomy" id="3120278"/>
    <lineage>
        <taxon>Bacteria</taxon>
        <taxon>Pseudomonadati</taxon>
        <taxon>Planctomycetota</taxon>
        <taxon>Planctomycetia</taxon>
        <taxon>Isosphaerales</taxon>
        <taxon>Isosphaeraceae</taxon>
        <taxon>Singulisphaera</taxon>
    </lineage>
</organism>
<feature type="binding site" evidence="13">
    <location>
        <position position="143"/>
    </location>
    <ligand>
        <name>Fe cation</name>
        <dbReference type="ChEBI" id="CHEBI:24875"/>
    </ligand>
</feature>
<dbReference type="InterPro" id="IPR018228">
    <property type="entry name" value="DNase_TatD-rel_CS"/>
</dbReference>
<dbReference type="GO" id="GO:0045892">
    <property type="term" value="P:negative regulation of DNA-templated transcription"/>
    <property type="evidence" value="ECO:0007669"/>
    <property type="project" value="TreeGrafter"/>
</dbReference>
<dbReference type="EMBL" id="CP155447">
    <property type="protein sequence ID" value="XBH04352.1"/>
    <property type="molecule type" value="Genomic_DNA"/>
</dbReference>
<evidence type="ECO:0000256" key="11">
    <source>
        <dbReference type="ARBA" id="ARBA00023163"/>
    </source>
</evidence>